<keyword evidence="2" id="KW-1185">Reference proteome</keyword>
<name>A0AAV3YLW3_9GAST</name>
<organism evidence="1 2">
    <name type="scientific">Plakobranchus ocellatus</name>
    <dbReference type="NCBI Taxonomy" id="259542"/>
    <lineage>
        <taxon>Eukaryota</taxon>
        <taxon>Metazoa</taxon>
        <taxon>Spiralia</taxon>
        <taxon>Lophotrochozoa</taxon>
        <taxon>Mollusca</taxon>
        <taxon>Gastropoda</taxon>
        <taxon>Heterobranchia</taxon>
        <taxon>Euthyneura</taxon>
        <taxon>Panpulmonata</taxon>
        <taxon>Sacoglossa</taxon>
        <taxon>Placobranchoidea</taxon>
        <taxon>Plakobranchidae</taxon>
        <taxon>Plakobranchus</taxon>
    </lineage>
</organism>
<dbReference type="AlphaFoldDB" id="A0AAV3YLW3"/>
<accession>A0AAV3YLW3</accession>
<reference evidence="1 2" key="1">
    <citation type="journal article" date="2021" name="Elife">
        <title>Chloroplast acquisition without the gene transfer in kleptoplastic sea slugs, Plakobranchus ocellatus.</title>
        <authorList>
            <person name="Maeda T."/>
            <person name="Takahashi S."/>
            <person name="Yoshida T."/>
            <person name="Shimamura S."/>
            <person name="Takaki Y."/>
            <person name="Nagai Y."/>
            <person name="Toyoda A."/>
            <person name="Suzuki Y."/>
            <person name="Arimoto A."/>
            <person name="Ishii H."/>
            <person name="Satoh N."/>
            <person name="Nishiyama T."/>
            <person name="Hasebe M."/>
            <person name="Maruyama T."/>
            <person name="Minagawa J."/>
            <person name="Obokata J."/>
            <person name="Shigenobu S."/>
        </authorList>
    </citation>
    <scope>NUCLEOTIDE SEQUENCE [LARGE SCALE GENOMIC DNA]</scope>
</reference>
<sequence length="107" mass="12335">MLRARVKLTYKLIEKARTFLALFWHFENENLALRKKADLATLNQRLIVGKQMAIGRNTVYGFSTRESLLIFFYGKSNLYSREYKRVTHLRCRDSSDAGSRSATGALA</sequence>
<proteinExistence type="predicted"/>
<dbReference type="EMBL" id="BLXT01001270">
    <property type="protein sequence ID" value="GFN83911.1"/>
    <property type="molecule type" value="Genomic_DNA"/>
</dbReference>
<evidence type="ECO:0000313" key="1">
    <source>
        <dbReference type="EMBL" id="GFN83911.1"/>
    </source>
</evidence>
<comment type="caution">
    <text evidence="1">The sequence shown here is derived from an EMBL/GenBank/DDBJ whole genome shotgun (WGS) entry which is preliminary data.</text>
</comment>
<evidence type="ECO:0000313" key="2">
    <source>
        <dbReference type="Proteomes" id="UP000735302"/>
    </source>
</evidence>
<gene>
    <name evidence="1" type="ORF">PoB_001041700</name>
</gene>
<dbReference type="Proteomes" id="UP000735302">
    <property type="component" value="Unassembled WGS sequence"/>
</dbReference>
<protein>
    <submittedName>
        <fullName evidence="1">Uncharacterized protein</fullName>
    </submittedName>
</protein>